<dbReference type="NCBIfam" id="TIGR02937">
    <property type="entry name" value="sigma70-ECF"/>
    <property type="match status" value="1"/>
</dbReference>
<dbReference type="GO" id="GO:0003677">
    <property type="term" value="F:DNA binding"/>
    <property type="evidence" value="ECO:0007669"/>
    <property type="project" value="UniProtKB-KW"/>
</dbReference>
<comment type="caution">
    <text evidence="8">The sequence shown here is derived from an EMBL/GenBank/DDBJ whole genome shotgun (WGS) entry which is preliminary data.</text>
</comment>
<evidence type="ECO:0000313" key="8">
    <source>
        <dbReference type="EMBL" id="KTR94676.1"/>
    </source>
</evidence>
<dbReference type="GO" id="GO:0016987">
    <property type="term" value="F:sigma factor activity"/>
    <property type="evidence" value="ECO:0007669"/>
    <property type="project" value="UniProtKB-KW"/>
</dbReference>
<evidence type="ECO:0000259" key="6">
    <source>
        <dbReference type="Pfam" id="PF04542"/>
    </source>
</evidence>
<dbReference type="EMBL" id="LDRT01000049">
    <property type="protein sequence ID" value="KTR94676.1"/>
    <property type="molecule type" value="Genomic_DNA"/>
</dbReference>
<dbReference type="InterPro" id="IPR007627">
    <property type="entry name" value="RNA_pol_sigma70_r2"/>
</dbReference>
<dbReference type="InterPro" id="IPR014284">
    <property type="entry name" value="RNA_pol_sigma-70_dom"/>
</dbReference>
<dbReference type="InterPro" id="IPR013324">
    <property type="entry name" value="RNA_pol_sigma_r3/r4-like"/>
</dbReference>
<dbReference type="Proteomes" id="UP000075025">
    <property type="component" value="Unassembled WGS sequence"/>
</dbReference>
<feature type="domain" description="RNA polymerase sigma-70 region 2" evidence="6">
    <location>
        <begin position="22"/>
        <end position="90"/>
    </location>
</feature>
<evidence type="ECO:0000256" key="4">
    <source>
        <dbReference type="ARBA" id="ARBA00023125"/>
    </source>
</evidence>
<gene>
    <name evidence="8" type="ORF">NS220_08440</name>
</gene>
<accession>A0A147EXM8</accession>
<evidence type="ECO:0000256" key="2">
    <source>
        <dbReference type="ARBA" id="ARBA00023015"/>
    </source>
</evidence>
<dbReference type="InterPro" id="IPR036388">
    <property type="entry name" value="WH-like_DNA-bd_sf"/>
</dbReference>
<evidence type="ECO:0000256" key="5">
    <source>
        <dbReference type="ARBA" id="ARBA00023163"/>
    </source>
</evidence>
<evidence type="ECO:0000256" key="3">
    <source>
        <dbReference type="ARBA" id="ARBA00023082"/>
    </source>
</evidence>
<feature type="domain" description="RNA polymerase sigma factor 70 region 4 type 2" evidence="7">
    <location>
        <begin position="121"/>
        <end position="167"/>
    </location>
</feature>
<keyword evidence="5" id="KW-0804">Transcription</keyword>
<organism evidence="8 9">
    <name type="scientific">Microbacterium testaceum</name>
    <name type="common">Aureobacterium testaceum</name>
    <name type="synonym">Brevibacterium testaceum</name>
    <dbReference type="NCBI Taxonomy" id="2033"/>
    <lineage>
        <taxon>Bacteria</taxon>
        <taxon>Bacillati</taxon>
        <taxon>Actinomycetota</taxon>
        <taxon>Actinomycetes</taxon>
        <taxon>Micrococcales</taxon>
        <taxon>Microbacteriaceae</taxon>
        <taxon>Microbacterium</taxon>
    </lineage>
</organism>
<dbReference type="SUPFAM" id="SSF88946">
    <property type="entry name" value="Sigma2 domain of RNA polymerase sigma factors"/>
    <property type="match status" value="1"/>
</dbReference>
<keyword evidence="2" id="KW-0805">Transcription regulation</keyword>
<dbReference type="InterPro" id="IPR039425">
    <property type="entry name" value="RNA_pol_sigma-70-like"/>
</dbReference>
<name>A0A147EXM8_MICTE</name>
<dbReference type="Gene3D" id="1.10.10.10">
    <property type="entry name" value="Winged helix-like DNA-binding domain superfamily/Winged helix DNA-binding domain"/>
    <property type="match status" value="1"/>
</dbReference>
<evidence type="ECO:0000313" key="9">
    <source>
        <dbReference type="Proteomes" id="UP000075025"/>
    </source>
</evidence>
<dbReference type="Pfam" id="PF08281">
    <property type="entry name" value="Sigma70_r4_2"/>
    <property type="match status" value="1"/>
</dbReference>
<dbReference type="OrthoDB" id="3747638at2"/>
<comment type="similarity">
    <text evidence="1">Belongs to the sigma-70 factor family. ECF subfamily.</text>
</comment>
<protein>
    <submittedName>
        <fullName evidence="8">Uncharacterized protein</fullName>
    </submittedName>
</protein>
<dbReference type="InterPro" id="IPR013249">
    <property type="entry name" value="RNA_pol_sigma70_r4_t2"/>
</dbReference>
<dbReference type="InterPro" id="IPR013325">
    <property type="entry name" value="RNA_pol_sigma_r2"/>
</dbReference>
<dbReference type="SUPFAM" id="SSF88659">
    <property type="entry name" value="Sigma3 and sigma4 domains of RNA polymerase sigma factors"/>
    <property type="match status" value="1"/>
</dbReference>
<dbReference type="RefSeq" id="WP_058623626.1">
    <property type="nucleotide sequence ID" value="NZ_LDRT01000049.1"/>
</dbReference>
<dbReference type="Gene3D" id="1.10.1740.10">
    <property type="match status" value="1"/>
</dbReference>
<dbReference type="Pfam" id="PF04542">
    <property type="entry name" value="Sigma70_r2"/>
    <property type="match status" value="1"/>
</dbReference>
<dbReference type="GO" id="GO:0006352">
    <property type="term" value="P:DNA-templated transcription initiation"/>
    <property type="evidence" value="ECO:0007669"/>
    <property type="project" value="InterPro"/>
</dbReference>
<evidence type="ECO:0000259" key="7">
    <source>
        <dbReference type="Pfam" id="PF08281"/>
    </source>
</evidence>
<proteinExistence type="inferred from homology"/>
<keyword evidence="3" id="KW-0731">Sigma factor</keyword>
<evidence type="ECO:0000256" key="1">
    <source>
        <dbReference type="ARBA" id="ARBA00010641"/>
    </source>
</evidence>
<reference evidence="8 9" key="1">
    <citation type="journal article" date="2016" name="Front. Microbiol.">
        <title>Genomic Resource of Rice Seed Associated Bacteria.</title>
        <authorList>
            <person name="Midha S."/>
            <person name="Bansal K."/>
            <person name="Sharma S."/>
            <person name="Kumar N."/>
            <person name="Patil P.P."/>
            <person name="Chaudhry V."/>
            <person name="Patil P.B."/>
        </authorList>
    </citation>
    <scope>NUCLEOTIDE SEQUENCE [LARGE SCALE GENOMIC DNA]</scope>
    <source>
        <strain evidence="8 9">NS220</strain>
    </source>
</reference>
<keyword evidence="4" id="KW-0238">DNA-binding</keyword>
<dbReference type="PATRIC" id="fig|2033.6.peg.2705"/>
<dbReference type="AlphaFoldDB" id="A0A147EXM8"/>
<dbReference type="PANTHER" id="PTHR43133:SF8">
    <property type="entry name" value="RNA POLYMERASE SIGMA FACTOR HI_1459-RELATED"/>
    <property type="match status" value="1"/>
</dbReference>
<dbReference type="PANTHER" id="PTHR43133">
    <property type="entry name" value="RNA POLYMERASE ECF-TYPE SIGMA FACTO"/>
    <property type="match status" value="1"/>
</dbReference>
<sequence>MDEAELWRRVTADGDDRALSALYERHVDRVFRHAARLASDRRDAEDATALAFFELWRRRDAVRVVDGSPLPWLLATTTNALRNLQRAAARYRRLLDTLPRAVDAASAEDAAFVDESAVALLAPLGAVDRQLVTLVHLEGYRADEAAVVVGVSAAAARARLSRARAKLRGVVPGDAALEEDSA</sequence>